<feature type="compositionally biased region" description="Basic and acidic residues" evidence="1">
    <location>
        <begin position="55"/>
        <end position="66"/>
    </location>
</feature>
<sequence length="117" mass="12580">MMSGSSENQRPYLQSGSQQLVTATLPPREGGWKLRSSEGGQASLSEEASGGPSIETRRSKQVDGRFRGSNRTGRRGEIRVHPTGKKEERDSGRGLRVWASGFGLRPASGPGLGLNWA</sequence>
<evidence type="ECO:0000256" key="1">
    <source>
        <dbReference type="SAM" id="MobiDB-lite"/>
    </source>
</evidence>
<organism evidence="2 3">
    <name type="scientific">Punica granatum</name>
    <name type="common">Pomegranate</name>
    <dbReference type="NCBI Taxonomy" id="22663"/>
    <lineage>
        <taxon>Eukaryota</taxon>
        <taxon>Viridiplantae</taxon>
        <taxon>Streptophyta</taxon>
        <taxon>Embryophyta</taxon>
        <taxon>Tracheophyta</taxon>
        <taxon>Spermatophyta</taxon>
        <taxon>Magnoliopsida</taxon>
        <taxon>eudicotyledons</taxon>
        <taxon>Gunneridae</taxon>
        <taxon>Pentapetalae</taxon>
        <taxon>rosids</taxon>
        <taxon>malvids</taxon>
        <taxon>Myrtales</taxon>
        <taxon>Lythraceae</taxon>
        <taxon>Punica</taxon>
    </lineage>
</organism>
<gene>
    <name evidence="2" type="ORF">CDL15_Pgr020814</name>
</gene>
<proteinExistence type="predicted"/>
<feature type="region of interest" description="Disordered" evidence="1">
    <location>
        <begin position="1"/>
        <end position="94"/>
    </location>
</feature>
<feature type="compositionally biased region" description="Polar residues" evidence="1">
    <location>
        <begin position="1"/>
        <end position="22"/>
    </location>
</feature>
<accession>A0A218XVI3</accession>
<evidence type="ECO:0000313" key="2">
    <source>
        <dbReference type="EMBL" id="OWM88860.1"/>
    </source>
</evidence>
<dbReference type="AlphaFoldDB" id="A0A218XVI3"/>
<name>A0A218XVI3_PUNGR</name>
<feature type="compositionally biased region" description="Basic and acidic residues" evidence="1">
    <location>
        <begin position="74"/>
        <end position="93"/>
    </location>
</feature>
<protein>
    <submittedName>
        <fullName evidence="2">Uncharacterized protein</fullName>
    </submittedName>
</protein>
<evidence type="ECO:0000313" key="3">
    <source>
        <dbReference type="Proteomes" id="UP000197138"/>
    </source>
</evidence>
<dbReference type="EMBL" id="MTKT01000785">
    <property type="protein sequence ID" value="OWM88860.1"/>
    <property type="molecule type" value="Genomic_DNA"/>
</dbReference>
<comment type="caution">
    <text evidence="2">The sequence shown here is derived from an EMBL/GenBank/DDBJ whole genome shotgun (WGS) entry which is preliminary data.</text>
</comment>
<dbReference type="Proteomes" id="UP000197138">
    <property type="component" value="Unassembled WGS sequence"/>
</dbReference>
<reference evidence="3" key="1">
    <citation type="journal article" date="2017" name="Plant J.">
        <title>The pomegranate (Punica granatum L.) genome and the genomics of punicalagin biosynthesis.</title>
        <authorList>
            <person name="Qin G."/>
            <person name="Xu C."/>
            <person name="Ming R."/>
            <person name="Tang H."/>
            <person name="Guyot R."/>
            <person name="Kramer E.M."/>
            <person name="Hu Y."/>
            <person name="Yi X."/>
            <person name="Qi Y."/>
            <person name="Xu X."/>
            <person name="Gao Z."/>
            <person name="Pan H."/>
            <person name="Jian J."/>
            <person name="Tian Y."/>
            <person name="Yue Z."/>
            <person name="Xu Y."/>
        </authorList>
    </citation>
    <scope>NUCLEOTIDE SEQUENCE [LARGE SCALE GENOMIC DNA]</scope>
    <source>
        <strain evidence="3">cv. Dabenzi</strain>
    </source>
</reference>